<dbReference type="EMBL" id="BSPO01000003">
    <property type="protein sequence ID" value="GLS84549.1"/>
    <property type="molecule type" value="Genomic_DNA"/>
</dbReference>
<keyword evidence="1" id="KW-0472">Membrane</keyword>
<protein>
    <submittedName>
        <fullName evidence="2">Uncharacterized protein</fullName>
    </submittedName>
</protein>
<comment type="caution">
    <text evidence="2">The sequence shown here is derived from an EMBL/GenBank/DDBJ whole genome shotgun (WGS) entry which is preliminary data.</text>
</comment>
<reference evidence="2 3" key="1">
    <citation type="journal article" date="2014" name="Int. J. Syst. Evol. Microbiol.">
        <title>Complete genome sequence of Corynebacterium casei LMG S-19264T (=DSM 44701T), isolated from a smear-ripened cheese.</title>
        <authorList>
            <consortium name="US DOE Joint Genome Institute (JGI-PGF)"/>
            <person name="Walter F."/>
            <person name="Albersmeier A."/>
            <person name="Kalinowski J."/>
            <person name="Ruckert C."/>
        </authorList>
    </citation>
    <scope>NUCLEOTIDE SEQUENCE [LARGE SCALE GENOMIC DNA]</scope>
    <source>
        <strain evidence="2 3">NBRC 112785</strain>
    </source>
</reference>
<keyword evidence="1" id="KW-1133">Transmembrane helix</keyword>
<keyword evidence="3" id="KW-1185">Reference proteome</keyword>
<accession>A0AA37TWX8</accession>
<feature type="transmembrane region" description="Helical" evidence="1">
    <location>
        <begin position="6"/>
        <end position="24"/>
    </location>
</feature>
<keyword evidence="1" id="KW-0812">Transmembrane</keyword>
<gene>
    <name evidence="2" type="ORF">GCM10007894_25260</name>
</gene>
<dbReference type="Proteomes" id="UP001157439">
    <property type="component" value="Unassembled WGS sequence"/>
</dbReference>
<name>A0AA37TWX8_9GAMM</name>
<evidence type="ECO:0000313" key="2">
    <source>
        <dbReference type="EMBL" id="GLS84549.1"/>
    </source>
</evidence>
<proteinExistence type="predicted"/>
<evidence type="ECO:0000313" key="3">
    <source>
        <dbReference type="Proteomes" id="UP001157439"/>
    </source>
</evidence>
<evidence type="ECO:0000256" key="1">
    <source>
        <dbReference type="SAM" id="Phobius"/>
    </source>
</evidence>
<dbReference type="AlphaFoldDB" id="A0AA37TWX8"/>
<organism evidence="2 3">
    <name type="scientific">Paraferrimonas haliotis</name>
    <dbReference type="NCBI Taxonomy" id="2013866"/>
    <lineage>
        <taxon>Bacteria</taxon>
        <taxon>Pseudomonadati</taxon>
        <taxon>Pseudomonadota</taxon>
        <taxon>Gammaproteobacteria</taxon>
        <taxon>Alteromonadales</taxon>
        <taxon>Ferrimonadaceae</taxon>
        <taxon>Paraferrimonas</taxon>
    </lineage>
</organism>
<feature type="transmembrane region" description="Helical" evidence="1">
    <location>
        <begin position="61"/>
        <end position="85"/>
    </location>
</feature>
<sequence>MNEALILPVICILAGSFFVVRNVLHMTNGARLRRYLSTSPKARLLVNKYGVEETAAISRKYLLPIGVLVGLIILLVGLRALFVIFSA</sequence>